<sequence>MLLLAKELRVLLIHELAGLRPRDVSLLPLLTSLKRLSVISPKDDAWLGLSPLRQLAPLAGLRHLDWVPSERALPGKLRGDDVQTLLNLGHLHVLTLPAALGKSDHLAALSERLAATCQLRLMAPAYCEHAGAGKTSKIQRLLSAASDLFDRATGAIVSRGEALNEP</sequence>
<dbReference type="EMBL" id="KK105763">
    <property type="protein sequence ID" value="KIY92296.1"/>
    <property type="molecule type" value="Genomic_DNA"/>
</dbReference>
<dbReference type="OrthoDB" id="554327at2759"/>
<gene>
    <name evidence="1" type="ORF">MNEG_15667</name>
</gene>
<evidence type="ECO:0000313" key="2">
    <source>
        <dbReference type="Proteomes" id="UP000054498"/>
    </source>
</evidence>
<dbReference type="RefSeq" id="XP_013891316.1">
    <property type="nucleotide sequence ID" value="XM_014035862.1"/>
</dbReference>
<reference evidence="1 2" key="1">
    <citation type="journal article" date="2013" name="BMC Genomics">
        <title>Reconstruction of the lipid metabolism for the microalga Monoraphidium neglectum from its genome sequence reveals characteristics suitable for biofuel production.</title>
        <authorList>
            <person name="Bogen C."/>
            <person name="Al-Dilaimi A."/>
            <person name="Albersmeier A."/>
            <person name="Wichmann J."/>
            <person name="Grundmann M."/>
            <person name="Rupp O."/>
            <person name="Lauersen K.J."/>
            <person name="Blifernez-Klassen O."/>
            <person name="Kalinowski J."/>
            <person name="Goesmann A."/>
            <person name="Mussgnug J.H."/>
            <person name="Kruse O."/>
        </authorList>
    </citation>
    <scope>NUCLEOTIDE SEQUENCE [LARGE SCALE GENOMIC DNA]</scope>
    <source>
        <strain evidence="1 2">SAG 48.87</strain>
    </source>
</reference>
<dbReference type="AlphaFoldDB" id="A0A0D2LQS6"/>
<proteinExistence type="predicted"/>
<dbReference type="KEGG" id="mng:MNEG_15667"/>
<keyword evidence="2" id="KW-1185">Reference proteome</keyword>
<protein>
    <submittedName>
        <fullName evidence="1">Uncharacterized protein</fullName>
    </submittedName>
</protein>
<accession>A0A0D2LQS6</accession>
<dbReference type="Proteomes" id="UP000054498">
    <property type="component" value="Unassembled WGS sequence"/>
</dbReference>
<dbReference type="GeneID" id="25733351"/>
<evidence type="ECO:0000313" key="1">
    <source>
        <dbReference type="EMBL" id="KIY92296.1"/>
    </source>
</evidence>
<name>A0A0D2LQS6_9CHLO</name>
<organism evidence="1 2">
    <name type="scientific">Monoraphidium neglectum</name>
    <dbReference type="NCBI Taxonomy" id="145388"/>
    <lineage>
        <taxon>Eukaryota</taxon>
        <taxon>Viridiplantae</taxon>
        <taxon>Chlorophyta</taxon>
        <taxon>core chlorophytes</taxon>
        <taxon>Chlorophyceae</taxon>
        <taxon>CS clade</taxon>
        <taxon>Sphaeropleales</taxon>
        <taxon>Selenastraceae</taxon>
        <taxon>Monoraphidium</taxon>
    </lineage>
</organism>